<dbReference type="InterPro" id="IPR028889">
    <property type="entry name" value="USP"/>
</dbReference>
<dbReference type="GO" id="GO:0005634">
    <property type="term" value="C:nucleus"/>
    <property type="evidence" value="ECO:0007669"/>
    <property type="project" value="TreeGrafter"/>
</dbReference>
<evidence type="ECO:0000256" key="6">
    <source>
        <dbReference type="ARBA" id="ARBA00022807"/>
    </source>
</evidence>
<dbReference type="PROSITE" id="PS00973">
    <property type="entry name" value="USP_2"/>
    <property type="match status" value="1"/>
</dbReference>
<dbReference type="AlphaFoldDB" id="A0A8C2ACS1"/>
<evidence type="ECO:0000256" key="8">
    <source>
        <dbReference type="SAM" id="Phobius"/>
    </source>
</evidence>
<accession>A0A8C2ACS1</accession>
<comment type="similarity">
    <text evidence="2 7">Belongs to the peptidase C19 family.</text>
</comment>
<keyword evidence="6 7" id="KW-0788">Thiol protease</keyword>
<feature type="domain" description="USP" evidence="9">
    <location>
        <begin position="64"/>
        <end position="459"/>
    </location>
</feature>
<keyword evidence="8" id="KW-1133">Transmembrane helix</keyword>
<evidence type="ECO:0000256" key="3">
    <source>
        <dbReference type="ARBA" id="ARBA00022670"/>
    </source>
</evidence>
<dbReference type="PROSITE" id="PS50235">
    <property type="entry name" value="USP_3"/>
    <property type="match status" value="1"/>
</dbReference>
<name>A0A8C2ACS1_CYPCA</name>
<dbReference type="InterPro" id="IPR001394">
    <property type="entry name" value="Peptidase_C19_UCH"/>
</dbReference>
<dbReference type="InterPro" id="IPR038765">
    <property type="entry name" value="Papain-like_cys_pep_sf"/>
</dbReference>
<dbReference type="GO" id="GO:0005829">
    <property type="term" value="C:cytosol"/>
    <property type="evidence" value="ECO:0007669"/>
    <property type="project" value="TreeGrafter"/>
</dbReference>
<keyword evidence="3 7" id="KW-0645">Protease</keyword>
<dbReference type="SUPFAM" id="SSF54001">
    <property type="entry name" value="Cysteine proteinases"/>
    <property type="match status" value="1"/>
</dbReference>
<evidence type="ECO:0000313" key="11">
    <source>
        <dbReference type="Proteomes" id="UP000694700"/>
    </source>
</evidence>
<evidence type="ECO:0000259" key="9">
    <source>
        <dbReference type="PROSITE" id="PS50235"/>
    </source>
</evidence>
<evidence type="ECO:0000256" key="7">
    <source>
        <dbReference type="RuleBase" id="RU366025"/>
    </source>
</evidence>
<dbReference type="GO" id="GO:0006508">
    <property type="term" value="P:proteolysis"/>
    <property type="evidence" value="ECO:0007669"/>
    <property type="project" value="UniProtKB-KW"/>
</dbReference>
<dbReference type="GO" id="GO:0016579">
    <property type="term" value="P:protein deubiquitination"/>
    <property type="evidence" value="ECO:0007669"/>
    <property type="project" value="InterPro"/>
</dbReference>
<dbReference type="InterPro" id="IPR050164">
    <property type="entry name" value="Peptidase_C19"/>
</dbReference>
<keyword evidence="8" id="KW-0472">Membrane</keyword>
<reference evidence="10" key="1">
    <citation type="submission" date="2025-08" db="UniProtKB">
        <authorList>
            <consortium name="Ensembl"/>
        </authorList>
    </citation>
    <scope>IDENTIFICATION</scope>
</reference>
<dbReference type="GO" id="GO:0004843">
    <property type="term" value="F:cysteine-type deubiquitinase activity"/>
    <property type="evidence" value="ECO:0007669"/>
    <property type="project" value="UniProtKB-UniRule"/>
</dbReference>
<dbReference type="PROSITE" id="PS00972">
    <property type="entry name" value="USP_1"/>
    <property type="match status" value="1"/>
</dbReference>
<dbReference type="Proteomes" id="UP000694700">
    <property type="component" value="Unplaced"/>
</dbReference>
<feature type="transmembrane region" description="Helical" evidence="8">
    <location>
        <begin position="31"/>
        <end position="52"/>
    </location>
</feature>
<sequence>MPWCKQGTTDKLVREFLRTGTAARNKMMKNWGVIGGIAAAMAAGVYVLWGPISDRKKKKKGMVPGLLNLGNTCFMNSLLQGLAACPSFIRWLEDFTNESSVHPERTERETHLSRSLMQLLKALSSHDPGEDDVLDAGGLLEALRLYRWHISSFEEQDAHELFHVLTSSLEEERERQPRVAHLFDMQTLEVKMRPLHPIPSLWRTRHPFHGRLTSYMACKRCEQQSPVHYDSFDSLSLSIPSVQWGRPVTLDQCLQHFISSETIKEVECENCTKQQAGELVNGVVLESQRTTFVKQLKLGKLPQCLCIHLQRLTWSKEGTPIKRQEHVQFTEYLSLDRYKHCTAGQNLQSTRRINKPISAKAAVDPKDKTIANGVGKRLIYLLPSHSSRSEYLFRLTAVLVHHGDMHSGHFVTYRRCPATPRGTSPFSSQWLWVSDDSVRKASLQEALSSSAYLLFYERVQRPSLRVEE</sequence>
<evidence type="ECO:0000313" key="10">
    <source>
        <dbReference type="Ensembl" id="ENSCCRP00015103230.1"/>
    </source>
</evidence>
<dbReference type="PANTHER" id="PTHR24006">
    <property type="entry name" value="UBIQUITIN CARBOXYL-TERMINAL HYDROLASE"/>
    <property type="match status" value="1"/>
</dbReference>
<evidence type="ECO:0000256" key="4">
    <source>
        <dbReference type="ARBA" id="ARBA00022786"/>
    </source>
</evidence>
<evidence type="ECO:0000256" key="1">
    <source>
        <dbReference type="ARBA" id="ARBA00000707"/>
    </source>
</evidence>
<dbReference type="Gene3D" id="3.90.70.10">
    <property type="entry name" value="Cysteine proteinases"/>
    <property type="match status" value="1"/>
</dbReference>
<comment type="catalytic activity">
    <reaction evidence="1 7">
        <text>Thiol-dependent hydrolysis of ester, thioester, amide, peptide and isopeptide bonds formed by the C-terminal Gly of ubiquitin (a 76-residue protein attached to proteins as an intracellular targeting signal).</text>
        <dbReference type="EC" id="3.4.19.12"/>
    </reaction>
</comment>
<keyword evidence="8" id="KW-0812">Transmembrane</keyword>
<evidence type="ECO:0000256" key="5">
    <source>
        <dbReference type="ARBA" id="ARBA00022801"/>
    </source>
</evidence>
<protein>
    <recommendedName>
        <fullName evidence="7">Ubiquitin carboxyl-terminal hydrolase</fullName>
        <ecNumber evidence="7">3.4.19.12</ecNumber>
    </recommendedName>
</protein>
<proteinExistence type="inferred from homology"/>
<dbReference type="Pfam" id="PF00443">
    <property type="entry name" value="UCH"/>
    <property type="match status" value="1"/>
</dbReference>
<keyword evidence="4 7" id="KW-0833">Ubl conjugation pathway</keyword>
<dbReference type="Ensembl" id="ENSCCRT00015106557.1">
    <property type="protein sequence ID" value="ENSCCRP00015103230.1"/>
    <property type="gene ID" value="ENSCCRG00015041252.1"/>
</dbReference>
<dbReference type="CDD" id="cd02662">
    <property type="entry name" value="Peptidase_C19F"/>
    <property type="match status" value="1"/>
</dbReference>
<dbReference type="InterPro" id="IPR018200">
    <property type="entry name" value="USP_CS"/>
</dbReference>
<dbReference type="EC" id="3.4.19.12" evidence="7"/>
<organism evidence="10 11">
    <name type="scientific">Cyprinus carpio</name>
    <name type="common">Common carp</name>
    <dbReference type="NCBI Taxonomy" id="7962"/>
    <lineage>
        <taxon>Eukaryota</taxon>
        <taxon>Metazoa</taxon>
        <taxon>Chordata</taxon>
        <taxon>Craniata</taxon>
        <taxon>Vertebrata</taxon>
        <taxon>Euteleostomi</taxon>
        <taxon>Actinopterygii</taxon>
        <taxon>Neopterygii</taxon>
        <taxon>Teleostei</taxon>
        <taxon>Ostariophysi</taxon>
        <taxon>Cypriniformes</taxon>
        <taxon>Cyprinidae</taxon>
        <taxon>Cyprininae</taxon>
        <taxon>Cyprinus</taxon>
    </lineage>
</organism>
<evidence type="ECO:0000256" key="2">
    <source>
        <dbReference type="ARBA" id="ARBA00009085"/>
    </source>
</evidence>
<dbReference type="PANTHER" id="PTHR24006:SF888">
    <property type="entry name" value="UBIQUITIN CARBOXYL-TERMINAL HYDROLASE 30"/>
    <property type="match status" value="1"/>
</dbReference>
<keyword evidence="5 7" id="KW-0378">Hydrolase</keyword>